<dbReference type="Proteomes" id="UP000078200">
    <property type="component" value="Unassembled WGS sequence"/>
</dbReference>
<organism evidence="2 3">
    <name type="scientific">Glossina austeni</name>
    <name type="common">Savannah tsetse fly</name>
    <dbReference type="NCBI Taxonomy" id="7395"/>
    <lineage>
        <taxon>Eukaryota</taxon>
        <taxon>Metazoa</taxon>
        <taxon>Ecdysozoa</taxon>
        <taxon>Arthropoda</taxon>
        <taxon>Hexapoda</taxon>
        <taxon>Insecta</taxon>
        <taxon>Pterygota</taxon>
        <taxon>Neoptera</taxon>
        <taxon>Endopterygota</taxon>
        <taxon>Diptera</taxon>
        <taxon>Brachycera</taxon>
        <taxon>Muscomorpha</taxon>
        <taxon>Hippoboscoidea</taxon>
        <taxon>Glossinidae</taxon>
        <taxon>Glossina</taxon>
    </lineage>
</organism>
<reference evidence="2" key="1">
    <citation type="submission" date="2020-05" db="UniProtKB">
        <authorList>
            <consortium name="EnsemblMetazoa"/>
        </authorList>
    </citation>
    <scope>IDENTIFICATION</scope>
    <source>
        <strain evidence="2">TTRI</strain>
    </source>
</reference>
<dbReference type="STRING" id="7395.A0A1A9V4M6"/>
<evidence type="ECO:0000313" key="3">
    <source>
        <dbReference type="Proteomes" id="UP000078200"/>
    </source>
</evidence>
<protein>
    <submittedName>
        <fullName evidence="2">Uncharacterized protein</fullName>
    </submittedName>
</protein>
<evidence type="ECO:0000256" key="1">
    <source>
        <dbReference type="SAM" id="Coils"/>
    </source>
</evidence>
<keyword evidence="3" id="KW-1185">Reference proteome</keyword>
<accession>A0A1A9V4M6</accession>
<sequence length="98" mass="11473">MKIEETQDRLKSDEILLENLEAKNEEAMRTAERNHQQRIPQKRNFLCYGFGVYNTDESSHPHESNCLEDLEMPNDWALFVPIRQLTKGVIYILCLGCC</sequence>
<dbReference type="AlphaFoldDB" id="A0A1A9V4M6"/>
<name>A0A1A9V4M6_GLOAU</name>
<keyword evidence="1" id="KW-0175">Coiled coil</keyword>
<proteinExistence type="predicted"/>
<dbReference type="VEuPathDB" id="VectorBase:GAUT025772"/>
<evidence type="ECO:0000313" key="2">
    <source>
        <dbReference type="EnsemblMetazoa" id="GAUT025772-PA"/>
    </source>
</evidence>
<dbReference type="EnsemblMetazoa" id="GAUT025772-RA">
    <property type="protein sequence ID" value="GAUT025772-PA"/>
    <property type="gene ID" value="GAUT025772"/>
</dbReference>
<feature type="coiled-coil region" evidence="1">
    <location>
        <begin position="3"/>
        <end position="37"/>
    </location>
</feature>